<accession>A0A0J1FVF4</accession>
<proteinExistence type="predicted"/>
<reference evidence="5 6" key="1">
    <citation type="submission" date="2015-06" db="EMBL/GenBank/DDBJ databases">
        <title>Draft genome of the moderately acidophilic sulfate reducer Candidatus Desulfosporosinus acididurans strain M1.</title>
        <authorList>
            <person name="Poehlein A."/>
            <person name="Petzsch P."/>
            <person name="Johnson B.D."/>
            <person name="Schloemann M."/>
            <person name="Daniel R."/>
            <person name="Muehling M."/>
        </authorList>
    </citation>
    <scope>NUCLEOTIDE SEQUENCE [LARGE SCALE GENOMIC DNA]</scope>
    <source>
        <strain evidence="5 6">M1</strain>
    </source>
</reference>
<evidence type="ECO:0000313" key="6">
    <source>
        <dbReference type="Proteomes" id="UP000036356"/>
    </source>
</evidence>
<dbReference type="EC" id="3.6.3.-" evidence="5"/>
<evidence type="ECO:0000256" key="2">
    <source>
        <dbReference type="ARBA" id="ARBA00022741"/>
    </source>
</evidence>
<dbReference type="Pfam" id="PF00005">
    <property type="entry name" value="ABC_tran"/>
    <property type="match status" value="1"/>
</dbReference>
<keyword evidence="3 5" id="KW-0067">ATP-binding</keyword>
<dbReference type="PANTHER" id="PTHR42788:SF2">
    <property type="entry name" value="ABC TRANSPORTER ATP-BINDING PROTEIN"/>
    <property type="match status" value="1"/>
</dbReference>
<keyword evidence="6" id="KW-1185">Reference proteome</keyword>
<sequence>MLILKDVSLSYQDGGKSVLDVLKNINLEVETGKFVSLIGPSGCGKSSICNLIAGVEVPAQGDIFLEGRSIKGVPGQVGYMPQKDLLLPWRTLLDNVALGSDIRREDKRQSREKARHWLDRFGLGKFAEHYPHQLSGGMRQRGALLRTFLFGQNTLILDEPFGALDALTRREMQEWLLNVWSQSRPTVVFITHDIEEAILLSDEVVVLSHSPARILDKIHVPFSRPREQDLLLSGGAINIKKHLLDLLNGKRNV</sequence>
<organism evidence="5 6">
    <name type="scientific">Desulfosporosinus acididurans</name>
    <dbReference type="NCBI Taxonomy" id="476652"/>
    <lineage>
        <taxon>Bacteria</taxon>
        <taxon>Bacillati</taxon>
        <taxon>Bacillota</taxon>
        <taxon>Clostridia</taxon>
        <taxon>Eubacteriales</taxon>
        <taxon>Desulfitobacteriaceae</taxon>
        <taxon>Desulfosporosinus</taxon>
    </lineage>
</organism>
<name>A0A0J1FVF4_9FIRM</name>
<dbReference type="Proteomes" id="UP000036356">
    <property type="component" value="Unassembled WGS sequence"/>
</dbReference>
<keyword evidence="5" id="KW-0378">Hydrolase</keyword>
<feature type="domain" description="ABC transporter" evidence="4">
    <location>
        <begin position="2"/>
        <end position="234"/>
    </location>
</feature>
<dbReference type="CDD" id="cd03293">
    <property type="entry name" value="ABC_NrtD_SsuB_transporters"/>
    <property type="match status" value="1"/>
</dbReference>
<dbReference type="EMBL" id="LDZY01000002">
    <property type="protein sequence ID" value="KLU67287.1"/>
    <property type="molecule type" value="Genomic_DNA"/>
</dbReference>
<dbReference type="InterPro" id="IPR050166">
    <property type="entry name" value="ABC_transporter_ATP-bind"/>
</dbReference>
<gene>
    <name evidence="5" type="primary">cmpD</name>
    <name evidence="5" type="ORF">DEAC_c04990</name>
</gene>
<dbReference type="PROSITE" id="PS50893">
    <property type="entry name" value="ABC_TRANSPORTER_2"/>
    <property type="match status" value="1"/>
</dbReference>
<dbReference type="InterPro" id="IPR003593">
    <property type="entry name" value="AAA+_ATPase"/>
</dbReference>
<evidence type="ECO:0000256" key="1">
    <source>
        <dbReference type="ARBA" id="ARBA00022448"/>
    </source>
</evidence>
<keyword evidence="2" id="KW-0547">Nucleotide-binding</keyword>
<dbReference type="InterPro" id="IPR027417">
    <property type="entry name" value="P-loop_NTPase"/>
</dbReference>
<dbReference type="Gene3D" id="3.40.50.300">
    <property type="entry name" value="P-loop containing nucleotide triphosphate hydrolases"/>
    <property type="match status" value="1"/>
</dbReference>
<dbReference type="SUPFAM" id="SSF52540">
    <property type="entry name" value="P-loop containing nucleoside triphosphate hydrolases"/>
    <property type="match status" value="1"/>
</dbReference>
<dbReference type="GO" id="GO:0005524">
    <property type="term" value="F:ATP binding"/>
    <property type="evidence" value="ECO:0007669"/>
    <property type="project" value="UniProtKB-KW"/>
</dbReference>
<evidence type="ECO:0000259" key="4">
    <source>
        <dbReference type="PROSITE" id="PS50893"/>
    </source>
</evidence>
<dbReference type="AlphaFoldDB" id="A0A0J1FVF4"/>
<evidence type="ECO:0000256" key="3">
    <source>
        <dbReference type="ARBA" id="ARBA00022840"/>
    </source>
</evidence>
<protein>
    <submittedName>
        <fullName evidence="5">Bicarbonate transport ATP-binding protein CmpD</fullName>
        <ecNumber evidence="5">3.6.3.-</ecNumber>
    </submittedName>
</protein>
<evidence type="ECO:0000313" key="5">
    <source>
        <dbReference type="EMBL" id="KLU67287.1"/>
    </source>
</evidence>
<comment type="caution">
    <text evidence="5">The sequence shown here is derived from an EMBL/GenBank/DDBJ whole genome shotgun (WGS) entry which is preliminary data.</text>
</comment>
<dbReference type="PATRIC" id="fig|476652.3.peg.504"/>
<dbReference type="GO" id="GO:0016887">
    <property type="term" value="F:ATP hydrolysis activity"/>
    <property type="evidence" value="ECO:0007669"/>
    <property type="project" value="InterPro"/>
</dbReference>
<dbReference type="InterPro" id="IPR003439">
    <property type="entry name" value="ABC_transporter-like_ATP-bd"/>
</dbReference>
<dbReference type="PANTHER" id="PTHR42788">
    <property type="entry name" value="TAURINE IMPORT ATP-BINDING PROTEIN-RELATED"/>
    <property type="match status" value="1"/>
</dbReference>
<dbReference type="SMART" id="SM00382">
    <property type="entry name" value="AAA"/>
    <property type="match status" value="1"/>
</dbReference>
<keyword evidence="1" id="KW-0813">Transport</keyword>
<dbReference type="RefSeq" id="WP_242847058.1">
    <property type="nucleotide sequence ID" value="NZ_LDZY01000002.1"/>
</dbReference>
<dbReference type="STRING" id="476652.DEAC_c04990"/>